<evidence type="ECO:0000256" key="12">
    <source>
        <dbReference type="SAM" id="Phobius"/>
    </source>
</evidence>
<sequence length="973" mass="107956">MSRSLIMSPQILVLLVVLLFLCMLCGQGSSNSSSAGEPKLRCIESERQALLKIKQDLQFRNHSLSYLLSSWGNEEENRECCKWFGIQCANKSGHVIKLDLSPSAFAITDFLYAFNLKGNISFSLVELPYLKHLDLSYIDFGGSQIPSFIGLLSELRYLNLSSTSVSGEIPPQLANLSNLQVLDLSYNNVNDFLSVENLDWLSHLSSLRILDLSSVDLSKADDWLLIINNKLPHLTTLNLGGCNLPQDVISSYLSLVNTSTSLSYLDISENDLSISIYQWIFNLSQSLVHLDLSVNLLEGPIPEALGNMTKLTYLDLSQNLLQGEIPNSVFSLCLLRTLSLSMNNLSGHLPDLSHSSSKCTHYSLEILDLSENQITGSISEHSLVSSFKELSLSSNQLNGVLPKSIGHLTQLETLDLSRNSLNGVISEAHLSKLSKLYYVDLSFTKLILNTRFDWIPPFQLESLKFRSCKIGPQFPKWLQNQNKLLELDISNSGISESIPNWLWNLSPKLQYLNLSNNQISGTSSNFAFKFHGYPTVDLSSNQLEGSVPISLFKVATLRLSRNKFSKIDSLCGLSDDLHLTLLDVSHNQLYGELPDCWSHLKSLIILVLERNKLSGKIPISFGSLTRMMTLHLKYNNLTGELPSSLKKCRELVALDVGGNKLLGPIPTWISSMPNLVILSLRSNQFNGSIPSRLCHLQNLQLLDMSSNDISGSLHNCLFNFTAMKKIGSIAMEVEHLYKGFEAASGVYDPVSYVVQIQLVWKGTLSEYKSTLGLMKNIDLSNNKITGEIPREITELVGLVSLNLSRNSFSGNIPLKIGQLKSLDLLDLSRNHIVGRIPSSLTQIDRLSSLDLSNNNLSGKIPTGTQLQTFPSSAYMGNPGMCGDPLPKKCERDGDQQTFSEATDQSEAADELLTRGFYISMGIGFVVAFWGVFGTTLFNKSFRYAYLRLFNDVGESVCVKAATHKAKLLRLTKS</sequence>
<dbReference type="InterPro" id="IPR013210">
    <property type="entry name" value="LRR_N_plant-typ"/>
</dbReference>
<evidence type="ECO:0000256" key="13">
    <source>
        <dbReference type="SAM" id="SignalP"/>
    </source>
</evidence>
<dbReference type="Pfam" id="PF00560">
    <property type="entry name" value="LRR_1"/>
    <property type="match status" value="13"/>
</dbReference>
<dbReference type="GO" id="GO:0005886">
    <property type="term" value="C:plasma membrane"/>
    <property type="evidence" value="ECO:0007669"/>
    <property type="project" value="UniProtKB-SubCell"/>
</dbReference>
<feature type="chain" id="PRO_5015125619" evidence="13">
    <location>
        <begin position="31"/>
        <end position="973"/>
    </location>
</feature>
<dbReference type="Pfam" id="PF13855">
    <property type="entry name" value="LRR_8"/>
    <property type="match status" value="2"/>
</dbReference>
<keyword evidence="5 12" id="KW-0812">Transmembrane</keyword>
<feature type="transmembrane region" description="Helical" evidence="12">
    <location>
        <begin position="916"/>
        <end position="937"/>
    </location>
</feature>
<dbReference type="STRING" id="63057.A0A2P5FS17"/>
<feature type="domain" description="Leucine-rich repeat-containing N-terminal plant-type" evidence="14">
    <location>
        <begin position="44"/>
        <end position="88"/>
    </location>
</feature>
<dbReference type="FunFam" id="3.80.10.10:FF:000041">
    <property type="entry name" value="LRR receptor-like serine/threonine-protein kinase ERECTA"/>
    <property type="match status" value="2"/>
</dbReference>
<dbReference type="InterPro" id="IPR046956">
    <property type="entry name" value="RLP23-like"/>
</dbReference>
<evidence type="ECO:0000256" key="7">
    <source>
        <dbReference type="ARBA" id="ARBA00022737"/>
    </source>
</evidence>
<proteinExistence type="inferred from homology"/>
<evidence type="ECO:0000256" key="6">
    <source>
        <dbReference type="ARBA" id="ARBA00022729"/>
    </source>
</evidence>
<dbReference type="FunFam" id="3.80.10.10:FF:000111">
    <property type="entry name" value="LRR receptor-like serine/threonine-protein kinase ERECTA"/>
    <property type="match status" value="1"/>
</dbReference>
<keyword evidence="4" id="KW-0433">Leucine-rich repeat</keyword>
<comment type="similarity">
    <text evidence="2">Belongs to the RLP family.</text>
</comment>
<dbReference type="Pfam" id="PF08263">
    <property type="entry name" value="LRRNT_2"/>
    <property type="match status" value="1"/>
</dbReference>
<keyword evidence="10" id="KW-0675">Receptor</keyword>
<dbReference type="PRINTS" id="PR00019">
    <property type="entry name" value="LEURICHRPT"/>
</dbReference>
<evidence type="ECO:0000256" key="5">
    <source>
        <dbReference type="ARBA" id="ARBA00022692"/>
    </source>
</evidence>
<protein>
    <submittedName>
        <fullName evidence="15">LRR domain containing protein</fullName>
    </submittedName>
</protein>
<dbReference type="Gene3D" id="3.80.10.10">
    <property type="entry name" value="Ribonuclease Inhibitor"/>
    <property type="match status" value="3"/>
</dbReference>
<dbReference type="EMBL" id="JXTC01000012">
    <property type="protein sequence ID" value="POO00608.1"/>
    <property type="molecule type" value="Genomic_DNA"/>
</dbReference>
<evidence type="ECO:0000256" key="10">
    <source>
        <dbReference type="ARBA" id="ARBA00023170"/>
    </source>
</evidence>
<organism evidence="15 16">
    <name type="scientific">Trema orientale</name>
    <name type="common">Charcoal tree</name>
    <name type="synonym">Celtis orientalis</name>
    <dbReference type="NCBI Taxonomy" id="63057"/>
    <lineage>
        <taxon>Eukaryota</taxon>
        <taxon>Viridiplantae</taxon>
        <taxon>Streptophyta</taxon>
        <taxon>Embryophyta</taxon>
        <taxon>Tracheophyta</taxon>
        <taxon>Spermatophyta</taxon>
        <taxon>Magnoliopsida</taxon>
        <taxon>eudicotyledons</taxon>
        <taxon>Gunneridae</taxon>
        <taxon>Pentapetalae</taxon>
        <taxon>rosids</taxon>
        <taxon>fabids</taxon>
        <taxon>Rosales</taxon>
        <taxon>Cannabaceae</taxon>
        <taxon>Trema</taxon>
    </lineage>
</organism>
<keyword evidence="16" id="KW-1185">Reference proteome</keyword>
<dbReference type="PROSITE" id="PS51450">
    <property type="entry name" value="LRR"/>
    <property type="match status" value="5"/>
</dbReference>
<dbReference type="InParanoid" id="A0A2P5FS17"/>
<evidence type="ECO:0000256" key="3">
    <source>
        <dbReference type="ARBA" id="ARBA00022475"/>
    </source>
</evidence>
<keyword evidence="7" id="KW-0677">Repeat</keyword>
<evidence type="ECO:0000256" key="11">
    <source>
        <dbReference type="ARBA" id="ARBA00023180"/>
    </source>
</evidence>
<dbReference type="Proteomes" id="UP000237000">
    <property type="component" value="Unassembled WGS sequence"/>
</dbReference>
<keyword evidence="9 12" id="KW-0472">Membrane</keyword>
<name>A0A2P5FS17_TREOI</name>
<dbReference type="InterPro" id="IPR032675">
    <property type="entry name" value="LRR_dom_sf"/>
</dbReference>
<evidence type="ECO:0000256" key="1">
    <source>
        <dbReference type="ARBA" id="ARBA00004251"/>
    </source>
</evidence>
<dbReference type="InterPro" id="IPR003591">
    <property type="entry name" value="Leu-rich_rpt_typical-subtyp"/>
</dbReference>
<dbReference type="Pfam" id="PF13516">
    <property type="entry name" value="LRR_6"/>
    <property type="match status" value="1"/>
</dbReference>
<comment type="caution">
    <text evidence="15">The sequence shown here is derived from an EMBL/GenBank/DDBJ whole genome shotgun (WGS) entry which is preliminary data.</text>
</comment>
<keyword evidence="6 13" id="KW-0732">Signal</keyword>
<dbReference type="FunFam" id="3.80.10.10:FF:001347">
    <property type="entry name" value="LRR receptor-like serine/threonine-protein kinase GSO2"/>
    <property type="match status" value="1"/>
</dbReference>
<keyword evidence="11" id="KW-0325">Glycoprotein</keyword>
<evidence type="ECO:0000313" key="15">
    <source>
        <dbReference type="EMBL" id="POO00608.1"/>
    </source>
</evidence>
<gene>
    <name evidence="15" type="ORF">TorRG33x02_036820</name>
</gene>
<feature type="signal peptide" evidence="13">
    <location>
        <begin position="1"/>
        <end position="30"/>
    </location>
</feature>
<dbReference type="PANTHER" id="PTHR48063:SF101">
    <property type="entry name" value="LRR RECEPTOR-LIKE SERINE_THREONINE-PROTEIN KINASE FLS2"/>
    <property type="match status" value="1"/>
</dbReference>
<evidence type="ECO:0000256" key="9">
    <source>
        <dbReference type="ARBA" id="ARBA00023136"/>
    </source>
</evidence>
<keyword evidence="8 12" id="KW-1133">Transmembrane helix</keyword>
<reference evidence="16" key="1">
    <citation type="submission" date="2016-06" db="EMBL/GenBank/DDBJ databases">
        <title>Parallel loss of symbiosis genes in relatives of nitrogen-fixing non-legume Parasponia.</title>
        <authorList>
            <person name="Van Velzen R."/>
            <person name="Holmer R."/>
            <person name="Bu F."/>
            <person name="Rutten L."/>
            <person name="Van Zeijl A."/>
            <person name="Liu W."/>
            <person name="Santuari L."/>
            <person name="Cao Q."/>
            <person name="Sharma T."/>
            <person name="Shen D."/>
            <person name="Roswanjaya Y."/>
            <person name="Wardhani T."/>
            <person name="Kalhor M.S."/>
            <person name="Jansen J."/>
            <person name="Van den Hoogen J."/>
            <person name="Gungor B."/>
            <person name="Hartog M."/>
            <person name="Hontelez J."/>
            <person name="Verver J."/>
            <person name="Yang W.-C."/>
            <person name="Schijlen E."/>
            <person name="Repin R."/>
            <person name="Schilthuizen M."/>
            <person name="Schranz E."/>
            <person name="Heidstra R."/>
            <person name="Miyata K."/>
            <person name="Fedorova E."/>
            <person name="Kohlen W."/>
            <person name="Bisseling T."/>
            <person name="Smit S."/>
            <person name="Geurts R."/>
        </authorList>
    </citation>
    <scope>NUCLEOTIDE SEQUENCE [LARGE SCALE GENOMIC DNA]</scope>
    <source>
        <strain evidence="16">cv. RG33-2</strain>
    </source>
</reference>
<evidence type="ECO:0000256" key="2">
    <source>
        <dbReference type="ARBA" id="ARBA00009592"/>
    </source>
</evidence>
<dbReference type="SMART" id="SM00369">
    <property type="entry name" value="LRR_TYP"/>
    <property type="match status" value="11"/>
</dbReference>
<dbReference type="InterPro" id="IPR001611">
    <property type="entry name" value="Leu-rich_rpt"/>
</dbReference>
<dbReference type="OrthoDB" id="1401307at2759"/>
<evidence type="ECO:0000256" key="4">
    <source>
        <dbReference type="ARBA" id="ARBA00022614"/>
    </source>
</evidence>
<accession>A0A2P5FS17</accession>
<dbReference type="SUPFAM" id="SSF52058">
    <property type="entry name" value="L domain-like"/>
    <property type="match status" value="3"/>
</dbReference>
<comment type="subcellular location">
    <subcellularLocation>
        <location evidence="1">Cell membrane</location>
        <topology evidence="1">Single-pass type I membrane protein</topology>
    </subcellularLocation>
</comment>
<evidence type="ECO:0000313" key="16">
    <source>
        <dbReference type="Proteomes" id="UP000237000"/>
    </source>
</evidence>
<evidence type="ECO:0000256" key="8">
    <source>
        <dbReference type="ARBA" id="ARBA00022989"/>
    </source>
</evidence>
<evidence type="ECO:0000259" key="14">
    <source>
        <dbReference type="Pfam" id="PF08263"/>
    </source>
</evidence>
<dbReference type="AlphaFoldDB" id="A0A2P5FS17"/>
<dbReference type="PANTHER" id="PTHR48063">
    <property type="entry name" value="LRR RECEPTOR-LIKE KINASE"/>
    <property type="match status" value="1"/>
</dbReference>
<dbReference type="SMART" id="SM00365">
    <property type="entry name" value="LRR_SD22"/>
    <property type="match status" value="6"/>
</dbReference>
<keyword evidence="3" id="KW-1003">Cell membrane</keyword>